<evidence type="ECO:0000256" key="2">
    <source>
        <dbReference type="ARBA" id="ARBA00022692"/>
    </source>
</evidence>
<feature type="transmembrane region" description="Helical" evidence="5">
    <location>
        <begin position="162"/>
        <end position="184"/>
    </location>
</feature>
<comment type="similarity">
    <text evidence="5">Belongs to the BI1 family.</text>
</comment>
<accession>A0A5S6QYL6</accession>
<evidence type="ECO:0000256" key="1">
    <source>
        <dbReference type="ARBA" id="ARBA00004141"/>
    </source>
</evidence>
<feature type="transmembrane region" description="Helical" evidence="5">
    <location>
        <begin position="190"/>
        <end position="207"/>
    </location>
</feature>
<dbReference type="GO" id="GO:0005783">
    <property type="term" value="C:endoplasmic reticulum"/>
    <property type="evidence" value="ECO:0007669"/>
    <property type="project" value="TreeGrafter"/>
</dbReference>
<dbReference type="GO" id="GO:0016020">
    <property type="term" value="C:membrane"/>
    <property type="evidence" value="ECO:0007669"/>
    <property type="project" value="UniProtKB-SubCell"/>
</dbReference>
<keyword evidence="2 5" id="KW-0812">Transmembrane</keyword>
<name>A0A5S6QYL6_TRIMR</name>
<evidence type="ECO:0000313" key="6">
    <source>
        <dbReference type="Proteomes" id="UP000046395"/>
    </source>
</evidence>
<keyword evidence="4 5" id="KW-0472">Membrane</keyword>
<keyword evidence="3 5" id="KW-1133">Transmembrane helix</keyword>
<dbReference type="Proteomes" id="UP000046395">
    <property type="component" value="Unassembled WGS sequence"/>
</dbReference>
<keyword evidence="6" id="KW-1185">Reference proteome</keyword>
<evidence type="ECO:0000256" key="3">
    <source>
        <dbReference type="ARBA" id="ARBA00022989"/>
    </source>
</evidence>
<comment type="subcellular location">
    <subcellularLocation>
        <location evidence="1">Membrane</location>
        <topology evidence="1">Multi-pass membrane protein</topology>
    </subcellularLocation>
</comment>
<protein>
    <submittedName>
        <fullName evidence="7">Uncharacterized protein</fullName>
    </submittedName>
</protein>
<feature type="transmembrane region" description="Helical" evidence="5">
    <location>
        <begin position="42"/>
        <end position="63"/>
    </location>
</feature>
<dbReference type="PANTHER" id="PTHR23291">
    <property type="entry name" value="BAX INHIBITOR-RELATED"/>
    <property type="match status" value="1"/>
</dbReference>
<dbReference type="GO" id="GO:2001234">
    <property type="term" value="P:negative regulation of apoptotic signaling pathway"/>
    <property type="evidence" value="ECO:0007669"/>
    <property type="project" value="TreeGrafter"/>
</dbReference>
<evidence type="ECO:0000313" key="7">
    <source>
        <dbReference type="WBParaSite" id="TMUE_3000012233.1"/>
    </source>
</evidence>
<feature type="transmembrane region" description="Helical" evidence="5">
    <location>
        <begin position="75"/>
        <end position="94"/>
    </location>
</feature>
<dbReference type="InterPro" id="IPR006214">
    <property type="entry name" value="Bax_inhibitor_1-related"/>
</dbReference>
<evidence type="ECO:0000256" key="4">
    <source>
        <dbReference type="ARBA" id="ARBA00023136"/>
    </source>
</evidence>
<evidence type="ECO:0000256" key="5">
    <source>
        <dbReference type="RuleBase" id="RU004379"/>
    </source>
</evidence>
<feature type="transmembrane region" description="Helical" evidence="5">
    <location>
        <begin position="106"/>
        <end position="124"/>
    </location>
</feature>
<dbReference type="Pfam" id="PF01027">
    <property type="entry name" value="Bax1-I"/>
    <property type="match status" value="1"/>
</dbReference>
<organism evidence="6 7">
    <name type="scientific">Trichuris muris</name>
    <name type="common">Mouse whipworm</name>
    <dbReference type="NCBI Taxonomy" id="70415"/>
    <lineage>
        <taxon>Eukaryota</taxon>
        <taxon>Metazoa</taxon>
        <taxon>Ecdysozoa</taxon>
        <taxon>Nematoda</taxon>
        <taxon>Enoplea</taxon>
        <taxon>Dorylaimia</taxon>
        <taxon>Trichinellida</taxon>
        <taxon>Trichuridae</taxon>
        <taxon>Trichuris</taxon>
    </lineage>
</organism>
<dbReference type="STRING" id="70415.A0A5S6QYL6"/>
<dbReference type="GO" id="GO:0005794">
    <property type="term" value="C:Golgi apparatus"/>
    <property type="evidence" value="ECO:0007669"/>
    <property type="project" value="TreeGrafter"/>
</dbReference>
<proteinExistence type="inferred from homology"/>
<dbReference type="WBParaSite" id="TMUE_3000012233.1">
    <property type="protein sequence ID" value="TMUE_3000012233.1"/>
    <property type="gene ID" value="WBGene00302841"/>
</dbReference>
<sequence length="246" mass="27006">MDSQSSTGTQEVKMAKVESNDCGETLLMYSDVSVRMAFIRKVFLLLMLQLCVTSAFIAMCTFSDGVKDYVQRKPGIIYVAIGLYLISIFTMMCVQAARRQVPCNYICMGFVTLSLSFLTGVIAAQHTTQVVLLAALTCCMCCFVVAVFATQAKCDMTPFGSALTVAAFALVIFGFISVIAVKFWEIKKVYMIYAGLACFLIMGFFAFDIQLIMGNKQHCCSFPASDGTLLRVGKLIGILLQKVRLS</sequence>
<reference evidence="7" key="1">
    <citation type="submission" date="2019-12" db="UniProtKB">
        <authorList>
            <consortium name="WormBaseParasite"/>
        </authorList>
    </citation>
    <scope>IDENTIFICATION</scope>
</reference>
<dbReference type="PANTHER" id="PTHR23291:SF127">
    <property type="entry name" value="PROTEIN LIFEGUARD 1-LIKE"/>
    <property type="match status" value="1"/>
</dbReference>
<feature type="transmembrane region" description="Helical" evidence="5">
    <location>
        <begin position="130"/>
        <end position="150"/>
    </location>
</feature>
<dbReference type="AlphaFoldDB" id="A0A5S6QYL6"/>